<dbReference type="InterPro" id="IPR011049">
    <property type="entry name" value="Serralysin-like_metalloprot_C"/>
</dbReference>
<dbReference type="AlphaFoldDB" id="A0AA43GVQ6"/>
<organism evidence="2 3">
    <name type="scientific">Umezakia ovalisporum FSS-62</name>
    <dbReference type="NCBI Taxonomy" id="2971776"/>
    <lineage>
        <taxon>Bacteria</taxon>
        <taxon>Bacillati</taxon>
        <taxon>Cyanobacteriota</taxon>
        <taxon>Cyanophyceae</taxon>
        <taxon>Nostocales</taxon>
        <taxon>Nodulariaceae</taxon>
        <taxon>Umezakia</taxon>
    </lineage>
</organism>
<evidence type="ECO:0000313" key="3">
    <source>
        <dbReference type="Proteomes" id="UP001159370"/>
    </source>
</evidence>
<feature type="region of interest" description="Disordered" evidence="1">
    <location>
        <begin position="30"/>
        <end position="86"/>
    </location>
</feature>
<dbReference type="Proteomes" id="UP001159370">
    <property type="component" value="Unassembled WGS sequence"/>
</dbReference>
<proteinExistence type="predicted"/>
<feature type="compositionally biased region" description="Polar residues" evidence="1">
    <location>
        <begin position="76"/>
        <end position="86"/>
    </location>
</feature>
<reference evidence="2 3" key="1">
    <citation type="journal article" date="2023" name="J. Phycol.">
        <title>Chrysosporum ovalisporum is synonymous with the true-branching cyanobacterium Umezakia natans (Nostocales/Aphanizomenonaceae).</title>
        <authorList>
            <person name="McGregor G.B."/>
            <person name="Sendall B.C."/>
            <person name="Niiyama Y."/>
            <person name="Tuji A."/>
            <person name="Willis A."/>
        </authorList>
    </citation>
    <scope>NUCLEOTIDE SEQUENCE [LARGE SCALE GENOMIC DNA]</scope>
    <source>
        <strain evidence="2 3">FSS-62</strain>
    </source>
</reference>
<comment type="caution">
    <text evidence="2">The sequence shown here is derived from an EMBL/GenBank/DDBJ whole genome shotgun (WGS) entry which is preliminary data.</text>
</comment>
<evidence type="ECO:0000313" key="2">
    <source>
        <dbReference type="EMBL" id="MDH6062678.1"/>
    </source>
</evidence>
<evidence type="ECO:0000256" key="1">
    <source>
        <dbReference type="SAM" id="MobiDB-lite"/>
    </source>
</evidence>
<dbReference type="EMBL" id="JANQDL010000021">
    <property type="protein sequence ID" value="MDH6062678.1"/>
    <property type="molecule type" value="Genomic_DNA"/>
</dbReference>
<accession>A0AA43GVQ6</accession>
<gene>
    <name evidence="2" type="ORF">NWP23_02495</name>
</gene>
<dbReference type="Gene3D" id="2.150.10.10">
    <property type="entry name" value="Serralysin-like metalloprotease, C-terminal"/>
    <property type="match status" value="1"/>
</dbReference>
<sequence length="411" mass="42662">MTDNSIQGNGNWYYADGQWISDEGADLSVADASASGNPPNGYIPDHVATGNSIPEGSAGNPFGGGSPFMAGDGGNVSMTSEDGQHTYNYTRNQDARSLAPDDNNPFGQLIEVLNFDGNSFDSGSALLEEGNNLAGAFPIGSTPTSSTNENLSVPDILESGEADMSNINGNTDNGNSFTADNNLSGAFPIGSTPTSSTNENFLPEAPEGLSVPYSSDDWISDLKDLESGEPGASSSGNTGNGNGNWFYGSDNTADGNGNWYFGVNNTSNGNGNWQLADNNTADGNGNWYFGVNNTSNGNGNWQLGDNNTVNGNANRPSGNNNSILGNANTSNNNGGSLLGNRIEASEDGKAYIGNEDWSFDILDELTSLGSGVSGVGNDVASLLSHPDLIATATSQEGFTNSPFLTNENYQY</sequence>
<name>A0AA43GVQ6_9CYAN</name>
<feature type="region of interest" description="Disordered" evidence="1">
    <location>
        <begin position="220"/>
        <end position="243"/>
    </location>
</feature>
<dbReference type="RefSeq" id="WP_280656832.1">
    <property type="nucleotide sequence ID" value="NZ_JANQDL010000021.1"/>
</dbReference>
<feature type="compositionally biased region" description="Gly residues" evidence="1">
    <location>
        <begin position="61"/>
        <end position="74"/>
    </location>
</feature>
<protein>
    <submittedName>
        <fullName evidence="2">Uncharacterized protein</fullName>
    </submittedName>
</protein>
<dbReference type="SUPFAM" id="SSF101967">
    <property type="entry name" value="Adhesin YadA, collagen-binding domain"/>
    <property type="match status" value="1"/>
</dbReference>